<dbReference type="Proteomes" id="UP000688137">
    <property type="component" value="Unassembled WGS sequence"/>
</dbReference>
<organism evidence="1 2">
    <name type="scientific">Paramecium primaurelia</name>
    <dbReference type="NCBI Taxonomy" id="5886"/>
    <lineage>
        <taxon>Eukaryota</taxon>
        <taxon>Sar</taxon>
        <taxon>Alveolata</taxon>
        <taxon>Ciliophora</taxon>
        <taxon>Intramacronucleata</taxon>
        <taxon>Oligohymenophorea</taxon>
        <taxon>Peniculida</taxon>
        <taxon>Parameciidae</taxon>
        <taxon>Paramecium</taxon>
    </lineage>
</organism>
<proteinExistence type="predicted"/>
<keyword evidence="2" id="KW-1185">Reference proteome</keyword>
<name>A0A8S1LVG7_PARPR</name>
<dbReference type="OMA" id="QTHISNQ"/>
<evidence type="ECO:0000313" key="1">
    <source>
        <dbReference type="EMBL" id="CAD8068796.1"/>
    </source>
</evidence>
<reference evidence="1" key="1">
    <citation type="submission" date="2021-01" db="EMBL/GenBank/DDBJ databases">
        <authorList>
            <consortium name="Genoscope - CEA"/>
            <person name="William W."/>
        </authorList>
    </citation>
    <scope>NUCLEOTIDE SEQUENCE</scope>
</reference>
<sequence length="324" mass="38026">MIQSLMSYGKMSNACQQVLSKSLNKTSKSYFSQAPQQGSSNTELVKIFAAFFGIVGLGTGGYVAYQNSQQQKKQEAKAKQTHISNQTIDNLRQKSIENEEQKKEEIITMFSDVNDRMLRYRGDPTSEKMLADYTIYGDLKWFEVDPEEWEKPEEEMIMKDENEIVKHPIRRALINERLTHAFEAERILQSIFVNVNDVLSEIERTGTYTPPGIFFRFYGYVYFQIRRKPINIENLVKAQKYISLFDLFFQYQTPVLYYHNQYLEIPLKPAIFDNIDWLPNAYINSKQQAKIYLTGKPKHVFSMRIKQGTVDESTQRFAWTNHYK</sequence>
<accession>A0A8S1LVG7</accession>
<evidence type="ECO:0000313" key="2">
    <source>
        <dbReference type="Proteomes" id="UP000688137"/>
    </source>
</evidence>
<dbReference type="EMBL" id="CAJJDM010000043">
    <property type="protein sequence ID" value="CAD8068796.1"/>
    <property type="molecule type" value="Genomic_DNA"/>
</dbReference>
<dbReference type="AlphaFoldDB" id="A0A8S1LVG7"/>
<comment type="caution">
    <text evidence="1">The sequence shown here is derived from an EMBL/GenBank/DDBJ whole genome shotgun (WGS) entry which is preliminary data.</text>
</comment>
<protein>
    <submittedName>
        <fullName evidence="1">Uncharacterized protein</fullName>
    </submittedName>
</protein>
<gene>
    <name evidence="1" type="ORF">PPRIM_AZ9-3.1.T0430004</name>
</gene>